<dbReference type="EMBL" id="BOSM01000002">
    <property type="protein sequence ID" value="GIP57904.1"/>
    <property type="molecule type" value="Genomic_DNA"/>
</dbReference>
<gene>
    <name evidence="1" type="ORF">J15TS10_17180</name>
</gene>
<name>A0ABQ4MPH6_9BACL</name>
<organism evidence="1 2">
    <name type="scientific">Paenibacillus woosongensis</name>
    <dbReference type="NCBI Taxonomy" id="307580"/>
    <lineage>
        <taxon>Bacteria</taxon>
        <taxon>Bacillati</taxon>
        <taxon>Bacillota</taxon>
        <taxon>Bacilli</taxon>
        <taxon>Bacillales</taxon>
        <taxon>Paenibacillaceae</taxon>
        <taxon>Paenibacillus</taxon>
    </lineage>
</organism>
<sequence>MSIAADVLNRIKLFLDRDTDAEEFSFDFPDDLADAYADLERENKALAIMLNDELPDICAAFQPDEAARRGEPDLLNEDQFRQKVKEVYEKANMMV</sequence>
<protein>
    <submittedName>
        <fullName evidence="1">Uncharacterized protein</fullName>
    </submittedName>
</protein>
<dbReference type="Proteomes" id="UP000681290">
    <property type="component" value="Unassembled WGS sequence"/>
</dbReference>
<evidence type="ECO:0000313" key="1">
    <source>
        <dbReference type="EMBL" id="GIP57904.1"/>
    </source>
</evidence>
<evidence type="ECO:0000313" key="2">
    <source>
        <dbReference type="Proteomes" id="UP000681290"/>
    </source>
</evidence>
<keyword evidence="2" id="KW-1185">Reference proteome</keyword>
<proteinExistence type="predicted"/>
<accession>A0ABQ4MPH6</accession>
<dbReference type="RefSeq" id="WP_213590395.1">
    <property type="nucleotide sequence ID" value="NZ_BOSM01000002.1"/>
</dbReference>
<reference evidence="1 2" key="1">
    <citation type="submission" date="2021-03" db="EMBL/GenBank/DDBJ databases">
        <title>Antimicrobial resistance genes in bacteria isolated from Japanese honey, and their potential for conferring macrolide and lincosamide resistance in the American foulbrood pathogen Paenibacillus larvae.</title>
        <authorList>
            <person name="Okamoto M."/>
            <person name="Kumagai M."/>
            <person name="Kanamori H."/>
            <person name="Takamatsu D."/>
        </authorList>
    </citation>
    <scope>NUCLEOTIDE SEQUENCE [LARGE SCALE GENOMIC DNA]</scope>
    <source>
        <strain evidence="1 2">J15TS10</strain>
    </source>
</reference>
<comment type="caution">
    <text evidence="1">The sequence shown here is derived from an EMBL/GenBank/DDBJ whole genome shotgun (WGS) entry which is preliminary data.</text>
</comment>